<dbReference type="Pfam" id="PF10032">
    <property type="entry name" value="Pho88"/>
    <property type="match status" value="1"/>
</dbReference>
<dbReference type="EMBL" id="ML993590">
    <property type="protein sequence ID" value="KAF2168575.1"/>
    <property type="molecule type" value="Genomic_DNA"/>
</dbReference>
<reference evidence="2" key="1">
    <citation type="journal article" date="2020" name="Stud. Mycol.">
        <title>101 Dothideomycetes genomes: a test case for predicting lifestyles and emergence of pathogens.</title>
        <authorList>
            <person name="Haridas S."/>
            <person name="Albert R."/>
            <person name="Binder M."/>
            <person name="Bloem J."/>
            <person name="Labutti K."/>
            <person name="Salamov A."/>
            <person name="Andreopoulos B."/>
            <person name="Baker S."/>
            <person name="Barry K."/>
            <person name="Bills G."/>
            <person name="Bluhm B."/>
            <person name="Cannon C."/>
            <person name="Castanera R."/>
            <person name="Culley D."/>
            <person name="Daum C."/>
            <person name="Ezra D."/>
            <person name="Gonzalez J."/>
            <person name="Henrissat B."/>
            <person name="Kuo A."/>
            <person name="Liang C."/>
            <person name="Lipzen A."/>
            <person name="Lutzoni F."/>
            <person name="Magnuson J."/>
            <person name="Mondo S."/>
            <person name="Nolan M."/>
            <person name="Ohm R."/>
            <person name="Pangilinan J."/>
            <person name="Park H.-J."/>
            <person name="Ramirez L."/>
            <person name="Alfaro M."/>
            <person name="Sun H."/>
            <person name="Tritt A."/>
            <person name="Yoshinaga Y."/>
            <person name="Zwiers L.-H."/>
            <person name="Turgeon B."/>
            <person name="Goodwin S."/>
            <person name="Spatafora J."/>
            <person name="Crous P."/>
            <person name="Grigoriev I."/>
        </authorList>
    </citation>
    <scope>NUCLEOTIDE SEQUENCE</scope>
    <source>
        <strain evidence="2">ATCC 36951</strain>
    </source>
</reference>
<dbReference type="GO" id="GO:0005739">
    <property type="term" value="C:mitochondrion"/>
    <property type="evidence" value="ECO:0007669"/>
    <property type="project" value="TreeGrafter"/>
</dbReference>
<dbReference type="GO" id="GO:0005783">
    <property type="term" value="C:endoplasmic reticulum"/>
    <property type="evidence" value="ECO:0007669"/>
    <property type="project" value="InterPro"/>
</dbReference>
<keyword evidence="1" id="KW-0472">Membrane</keyword>
<dbReference type="OrthoDB" id="18139at2759"/>
<evidence type="ECO:0000313" key="2">
    <source>
        <dbReference type="EMBL" id="KAF2168575.1"/>
    </source>
</evidence>
<evidence type="ECO:0000313" key="3">
    <source>
        <dbReference type="Proteomes" id="UP000799537"/>
    </source>
</evidence>
<name>A0A6A6CN60_ZASCE</name>
<proteinExistence type="predicted"/>
<dbReference type="Proteomes" id="UP000799537">
    <property type="component" value="Unassembled WGS sequence"/>
</dbReference>
<sequence length="182" mass="20115">MKPQMQNIIIMASAIVASTQIPFKDPNVLNAARTIYIFINLIVLAILAYTRLRIAQQKDTTLLPPPPPFKPDKPNKPPTIQTHDLHHFTSLLKSQVTSMLMVALMHLYFRLPTPLVIQSILPIKNALESNLVKIYVFGRPAVGELKRPWKDGAGFVEAVGAVGAVFRGGKEKGIEEGGKKVQ</sequence>
<evidence type="ECO:0008006" key="4">
    <source>
        <dbReference type="Google" id="ProtNLM"/>
    </source>
</evidence>
<gene>
    <name evidence="2" type="ORF">M409DRAFT_21325</name>
</gene>
<dbReference type="RefSeq" id="XP_033669464.1">
    <property type="nucleotide sequence ID" value="XM_033805805.1"/>
</dbReference>
<evidence type="ECO:0000256" key="1">
    <source>
        <dbReference type="SAM" id="Phobius"/>
    </source>
</evidence>
<dbReference type="InterPro" id="IPR012098">
    <property type="entry name" value="SND3_fun"/>
</dbReference>
<dbReference type="GO" id="GO:0045047">
    <property type="term" value="P:protein targeting to ER"/>
    <property type="evidence" value="ECO:0007669"/>
    <property type="project" value="InterPro"/>
</dbReference>
<dbReference type="GeneID" id="54559077"/>
<keyword evidence="1" id="KW-0812">Transmembrane</keyword>
<accession>A0A6A6CN60</accession>
<organism evidence="2 3">
    <name type="scientific">Zasmidium cellare ATCC 36951</name>
    <dbReference type="NCBI Taxonomy" id="1080233"/>
    <lineage>
        <taxon>Eukaryota</taxon>
        <taxon>Fungi</taxon>
        <taxon>Dikarya</taxon>
        <taxon>Ascomycota</taxon>
        <taxon>Pezizomycotina</taxon>
        <taxon>Dothideomycetes</taxon>
        <taxon>Dothideomycetidae</taxon>
        <taxon>Mycosphaerellales</taxon>
        <taxon>Mycosphaerellaceae</taxon>
        <taxon>Zasmidium</taxon>
    </lineage>
</organism>
<protein>
    <recommendedName>
        <fullName evidence="4">Inorganic phosphate transport PHO88</fullName>
    </recommendedName>
</protein>
<dbReference type="PANTHER" id="PTHR28112:SF1">
    <property type="entry name" value="SRP-INDEPENDENT TARGETING PROTEIN 3"/>
    <property type="match status" value="1"/>
</dbReference>
<dbReference type="AlphaFoldDB" id="A0A6A6CN60"/>
<feature type="transmembrane region" description="Helical" evidence="1">
    <location>
        <begin position="35"/>
        <end position="52"/>
    </location>
</feature>
<keyword evidence="1" id="KW-1133">Transmembrane helix</keyword>
<dbReference type="PANTHER" id="PTHR28112">
    <property type="entry name" value="SRP-INDEPENDENT TARGETING PROTEIN 3"/>
    <property type="match status" value="1"/>
</dbReference>
<keyword evidence="3" id="KW-1185">Reference proteome</keyword>